<evidence type="ECO:0000259" key="1">
    <source>
        <dbReference type="PROSITE" id="PS50883"/>
    </source>
</evidence>
<geneLocation type="plasmid" evidence="2 3">
    <name>unnamed</name>
</geneLocation>
<dbReference type="GO" id="GO:0071111">
    <property type="term" value="F:cyclic-guanylate-specific phosphodiesterase activity"/>
    <property type="evidence" value="ECO:0007669"/>
    <property type="project" value="InterPro"/>
</dbReference>
<dbReference type="Proteomes" id="UP001164748">
    <property type="component" value="Plasmid unnamed"/>
</dbReference>
<dbReference type="PANTHER" id="PTHR33121">
    <property type="entry name" value="CYCLIC DI-GMP PHOSPHODIESTERASE PDEF"/>
    <property type="match status" value="1"/>
</dbReference>
<organism evidence="2 3">
    <name type="scientific">Salinivibrio kushneri</name>
    <dbReference type="NCBI Taxonomy" id="1908198"/>
    <lineage>
        <taxon>Bacteria</taxon>
        <taxon>Pseudomonadati</taxon>
        <taxon>Pseudomonadota</taxon>
        <taxon>Gammaproteobacteria</taxon>
        <taxon>Vibrionales</taxon>
        <taxon>Vibrionaceae</taxon>
        <taxon>Salinivibrio</taxon>
    </lineage>
</organism>
<dbReference type="PANTHER" id="PTHR33121:SF71">
    <property type="entry name" value="OXYGEN SENSOR PROTEIN DOSP"/>
    <property type="match status" value="1"/>
</dbReference>
<dbReference type="PROSITE" id="PS50883">
    <property type="entry name" value="EAL"/>
    <property type="match status" value="1"/>
</dbReference>
<dbReference type="AlphaFoldDB" id="A0AA47LT62"/>
<sequence length="53" mass="6006">MDLGHTLGMTVVAEWIETENQRKILQELGCDIGQGYLVAAAMPESEARSWNWR</sequence>
<gene>
    <name evidence="2" type="ORF">N8M53_14235</name>
</gene>
<accession>A0AA47LT62</accession>
<dbReference type="EMBL" id="CP114589">
    <property type="protein sequence ID" value="WBA10534.1"/>
    <property type="molecule type" value="Genomic_DNA"/>
</dbReference>
<dbReference type="SUPFAM" id="SSF141868">
    <property type="entry name" value="EAL domain-like"/>
    <property type="match status" value="1"/>
</dbReference>
<evidence type="ECO:0000313" key="2">
    <source>
        <dbReference type="EMBL" id="WBA10534.1"/>
    </source>
</evidence>
<name>A0AA47LT62_9GAMM</name>
<dbReference type="Pfam" id="PF00563">
    <property type="entry name" value="EAL"/>
    <property type="match status" value="1"/>
</dbReference>
<dbReference type="InterPro" id="IPR050706">
    <property type="entry name" value="Cyclic-di-GMP_PDE-like"/>
</dbReference>
<evidence type="ECO:0000313" key="3">
    <source>
        <dbReference type="Proteomes" id="UP001164748"/>
    </source>
</evidence>
<dbReference type="RefSeq" id="WP_269580532.1">
    <property type="nucleotide sequence ID" value="NZ_CP114589.1"/>
</dbReference>
<reference evidence="2" key="1">
    <citation type="submission" date="2022-09" db="EMBL/GenBank/DDBJ databases">
        <authorList>
            <person name="Li Z.-J."/>
        </authorList>
    </citation>
    <scope>NUCLEOTIDE SEQUENCE</scope>
    <source>
        <strain evidence="2">TGB11</strain>
        <plasmid evidence="2">unnamed</plasmid>
    </source>
</reference>
<proteinExistence type="predicted"/>
<dbReference type="InterPro" id="IPR035919">
    <property type="entry name" value="EAL_sf"/>
</dbReference>
<dbReference type="InterPro" id="IPR001633">
    <property type="entry name" value="EAL_dom"/>
</dbReference>
<protein>
    <submittedName>
        <fullName evidence="2">EAL domain-containing protein</fullName>
    </submittedName>
</protein>
<keyword evidence="2" id="KW-0614">Plasmid</keyword>
<feature type="domain" description="EAL" evidence="1">
    <location>
        <begin position="1"/>
        <end position="53"/>
    </location>
</feature>
<dbReference type="Gene3D" id="3.20.20.450">
    <property type="entry name" value="EAL domain"/>
    <property type="match status" value="1"/>
</dbReference>